<feature type="domain" description="DUF4340" evidence="1">
    <location>
        <begin position="69"/>
        <end position="244"/>
    </location>
</feature>
<reference evidence="3" key="1">
    <citation type="submission" date="2018-09" db="EMBL/GenBank/DDBJ databases">
        <authorList>
            <person name="Zhu H."/>
        </authorList>
    </citation>
    <scope>NUCLEOTIDE SEQUENCE [LARGE SCALE GENOMIC DNA]</scope>
    <source>
        <strain evidence="3">K2W31S-8</strain>
    </source>
</reference>
<dbReference type="KEGG" id="pcav:D3880_06560"/>
<protein>
    <submittedName>
        <fullName evidence="2">DUF4340 domain-containing protein</fullName>
    </submittedName>
</protein>
<organism evidence="2 3">
    <name type="scientific">Pseudomonas cavernae</name>
    <dbReference type="NCBI Taxonomy" id="2320867"/>
    <lineage>
        <taxon>Bacteria</taxon>
        <taxon>Pseudomonadati</taxon>
        <taxon>Pseudomonadota</taxon>
        <taxon>Gammaproteobacteria</taxon>
        <taxon>Pseudomonadales</taxon>
        <taxon>Pseudomonadaceae</taxon>
        <taxon>Pseudomonas</taxon>
    </lineage>
</organism>
<dbReference type="Proteomes" id="UP000265560">
    <property type="component" value="Chromosome"/>
</dbReference>
<gene>
    <name evidence="2" type="ORF">D3880_06560</name>
</gene>
<evidence type="ECO:0000313" key="2">
    <source>
        <dbReference type="EMBL" id="AYC32064.1"/>
    </source>
</evidence>
<dbReference type="OrthoDB" id="7008377at2"/>
<proteinExistence type="predicted"/>
<dbReference type="EMBL" id="CP032419">
    <property type="protein sequence ID" value="AYC32064.1"/>
    <property type="molecule type" value="Genomic_DNA"/>
</dbReference>
<sequence length="324" mass="35532">MGRKSLLLLALLILGLGGAYFWLQKPASVAVSRVPLLPSLQGRLAEVSAVEVDSPEQTPVRLERREQTWVVPAKAGYPASVGAVNTLLRALGEAQKAEAKTSNPQLHERLGLAERGEQRATRINLELPGAPPLALLVGKPAQQGSGQLVRLVGDNQVWLIDKPINLPVEELQWLDRRVAAIPFASVKRLEVRYADGQRLTLLRAEADEPNFRLAQLPAGKPLPYEAAANGMVNLFGRLDFADAAPLTQVQFKAPALLNFVLESFADGQVQGAVYVQGEQYWLTLKERRNFSAEELPGKADWAYRIEPGQYQALAKTLKDVLAKK</sequence>
<dbReference type="RefSeq" id="WP_119892686.1">
    <property type="nucleotide sequence ID" value="NZ_CP032419.1"/>
</dbReference>
<evidence type="ECO:0000259" key="1">
    <source>
        <dbReference type="Pfam" id="PF14238"/>
    </source>
</evidence>
<evidence type="ECO:0000313" key="3">
    <source>
        <dbReference type="Proteomes" id="UP000265560"/>
    </source>
</evidence>
<dbReference type="AlphaFoldDB" id="A0A385Z003"/>
<name>A0A385Z003_9PSED</name>
<keyword evidence="3" id="KW-1185">Reference proteome</keyword>
<dbReference type="InterPro" id="IPR025641">
    <property type="entry name" value="DUF4340"/>
</dbReference>
<dbReference type="Pfam" id="PF14238">
    <property type="entry name" value="DUF4340"/>
    <property type="match status" value="1"/>
</dbReference>
<accession>A0A385Z003</accession>